<dbReference type="Proteomes" id="UP000293045">
    <property type="component" value="Unassembled WGS sequence"/>
</dbReference>
<gene>
    <name evidence="1" type="ORF">CWI39_0696p0010</name>
</gene>
<organism evidence="1 2">
    <name type="scientific">Hamiltosporidium magnivora</name>
    <dbReference type="NCBI Taxonomy" id="148818"/>
    <lineage>
        <taxon>Eukaryota</taxon>
        <taxon>Fungi</taxon>
        <taxon>Fungi incertae sedis</taxon>
        <taxon>Microsporidia</taxon>
        <taxon>Dubosqiidae</taxon>
        <taxon>Hamiltosporidium</taxon>
    </lineage>
</organism>
<comment type="caution">
    <text evidence="1">The sequence shown here is derived from an EMBL/GenBank/DDBJ whole genome shotgun (WGS) entry which is preliminary data.</text>
</comment>
<evidence type="ECO:0000313" key="1">
    <source>
        <dbReference type="EMBL" id="TBU05277.1"/>
    </source>
</evidence>
<evidence type="ECO:0000313" key="2">
    <source>
        <dbReference type="Proteomes" id="UP000293045"/>
    </source>
</evidence>
<dbReference type="VEuPathDB" id="MicrosporidiaDB:CWI39_0696p0010"/>
<dbReference type="EMBL" id="PIXR01000696">
    <property type="protein sequence ID" value="TBU05277.1"/>
    <property type="molecule type" value="Genomic_DNA"/>
</dbReference>
<dbReference type="VEuPathDB" id="MicrosporidiaDB:CWI36_1004p0010"/>
<dbReference type="AlphaFoldDB" id="A0A4Q9LBS0"/>
<reference evidence="1 2" key="1">
    <citation type="submission" date="2017-12" db="EMBL/GenBank/DDBJ databases">
        <authorList>
            <person name="Pombert J.-F."/>
            <person name="Haag K.L."/>
            <person name="Ebert D."/>
        </authorList>
    </citation>
    <scope>NUCLEOTIDE SEQUENCE [LARGE SCALE GENOMIC DNA]</scope>
    <source>
        <strain evidence="1">IL-BN-2</strain>
    </source>
</reference>
<protein>
    <submittedName>
        <fullName evidence="1">Uncharacterized protein</fullName>
    </submittedName>
</protein>
<sequence>MFHILYSQIFCITIGRKVIFRQIFNPHKTEEHINSTETLIYTVESNILKFNINEKHFERDSKVLLDFCDSKDIIIAIIFDIEKFALNFKKIEDSDASINSENSIKVLKVETFAIKKFELFLSTYYLHQKNISIKDYLNFIYFFEVIGVEFDDKYFKTVETLAVSLLSVENFDSSDFEEKINNVFTIDLISRESSFFVFKTTFDFLFEDFKFKNFERFYGSNHLNLPNLIRERFITRYCNTLYLNEFSLPIYFDEGKYSKIQRNIIYLILYIFVYKDIDIRFSFINNHSSLYFLLSQSISPIKDVIFNQCEINNSLINFLNKCAFFKKVKNIFILNAKICDGFEHKTNDLLNLESLTILEPQVSKITTMMCNDITEKLKIATENEIKERVFPEIETQAVDAGKCYKMDSEKYYRLLPSNKSSSTVLNIYLSSIYEHFIYKISGVILNDKLVDFFYLGINNIEINVLDSLNIFKKINIKQMLISNSTINGSILSLILGCNFLKTLNFFNIAIRFDINELKVDCNTSISKLIFYSKDIFNTEIFLTFVSFMRNLESLSLTFFNGSIM</sequence>
<name>A0A4Q9LBS0_9MICR</name>
<proteinExistence type="predicted"/>
<accession>A0A4Q9LBS0</accession>
<dbReference type="VEuPathDB" id="MicrosporidiaDB:CWI36_0117p0030"/>